<name>A0A833X930_JUGRE</name>
<proteinExistence type="predicted"/>
<reference evidence="2" key="2">
    <citation type="submission" date="2020-03" db="EMBL/GenBank/DDBJ databases">
        <title>Walnut 2.0.</title>
        <authorList>
            <person name="Marrano A."/>
            <person name="Britton M."/>
            <person name="Zimin A.V."/>
            <person name="Zaini P.A."/>
            <person name="Workman R."/>
            <person name="Puiu D."/>
            <person name="Bianco L."/>
            <person name="Allen B.J."/>
            <person name="Troggio M."/>
            <person name="Leslie C.A."/>
            <person name="Timp W."/>
            <person name="Dendekar A."/>
            <person name="Salzberg S.L."/>
            <person name="Neale D.B."/>
        </authorList>
    </citation>
    <scope>NUCLEOTIDE SEQUENCE</scope>
    <source>
        <tissue evidence="2">Leaves</tissue>
    </source>
</reference>
<comment type="caution">
    <text evidence="2">The sequence shown here is derived from an EMBL/GenBank/DDBJ whole genome shotgun (WGS) entry which is preliminary data.</text>
</comment>
<evidence type="ECO:0000313" key="2">
    <source>
        <dbReference type="EMBL" id="KAF5453205.1"/>
    </source>
</evidence>
<feature type="transmembrane region" description="Helical" evidence="1">
    <location>
        <begin position="79"/>
        <end position="96"/>
    </location>
</feature>
<evidence type="ECO:0000313" key="3">
    <source>
        <dbReference type="Proteomes" id="UP000619265"/>
    </source>
</evidence>
<sequence length="99" mass="11751">MMERKELLDFDCQQGACKIKYDSSGDRWHFQSLCEHSLDIIRNGKLHDMTQTYVFGLYHILVFVIASTLVPLYLDWSCYMYYSLSLSLSIYIYIYCTCM</sequence>
<reference evidence="2" key="1">
    <citation type="submission" date="2015-10" db="EMBL/GenBank/DDBJ databases">
        <authorList>
            <person name="Martinez-Garcia P.J."/>
            <person name="Crepeau M.W."/>
            <person name="Puiu D."/>
            <person name="Gonzalez-Ibeas D."/>
            <person name="Whalen J."/>
            <person name="Stevens K."/>
            <person name="Paul R."/>
            <person name="Butterfield T."/>
            <person name="Britton M."/>
            <person name="Reagan R."/>
            <person name="Chakraborty S."/>
            <person name="Walawage S.L."/>
            <person name="Vasquez-Gross H.A."/>
            <person name="Cardeno C."/>
            <person name="Famula R."/>
            <person name="Pratt K."/>
            <person name="Kuruganti S."/>
            <person name="Aradhya M.K."/>
            <person name="Leslie C.A."/>
            <person name="Dandekar A.M."/>
            <person name="Salzberg S.L."/>
            <person name="Wegrzyn J.L."/>
            <person name="Langley C.H."/>
            <person name="Neale D.B."/>
        </authorList>
    </citation>
    <scope>NUCLEOTIDE SEQUENCE</scope>
    <source>
        <tissue evidence="2">Leaves</tissue>
    </source>
</reference>
<keyword evidence="1" id="KW-0472">Membrane</keyword>
<evidence type="ECO:0000256" key="1">
    <source>
        <dbReference type="SAM" id="Phobius"/>
    </source>
</evidence>
<keyword evidence="1" id="KW-0812">Transmembrane</keyword>
<feature type="non-terminal residue" evidence="2">
    <location>
        <position position="99"/>
    </location>
</feature>
<dbReference type="Proteomes" id="UP000619265">
    <property type="component" value="Unassembled WGS sequence"/>
</dbReference>
<dbReference type="AlphaFoldDB" id="A0A833X930"/>
<dbReference type="Gramene" id="Jr12_19700_p3">
    <property type="protein sequence ID" value="cds.Jr12_19700_p3"/>
    <property type="gene ID" value="Jr12_19700"/>
</dbReference>
<organism evidence="2 3">
    <name type="scientific">Juglans regia</name>
    <name type="common">English walnut</name>
    <dbReference type="NCBI Taxonomy" id="51240"/>
    <lineage>
        <taxon>Eukaryota</taxon>
        <taxon>Viridiplantae</taxon>
        <taxon>Streptophyta</taxon>
        <taxon>Embryophyta</taxon>
        <taxon>Tracheophyta</taxon>
        <taxon>Spermatophyta</taxon>
        <taxon>Magnoliopsida</taxon>
        <taxon>eudicotyledons</taxon>
        <taxon>Gunneridae</taxon>
        <taxon>Pentapetalae</taxon>
        <taxon>rosids</taxon>
        <taxon>fabids</taxon>
        <taxon>Fagales</taxon>
        <taxon>Juglandaceae</taxon>
        <taxon>Juglans</taxon>
    </lineage>
</organism>
<feature type="transmembrane region" description="Helical" evidence="1">
    <location>
        <begin position="52"/>
        <end position="73"/>
    </location>
</feature>
<gene>
    <name evidence="2" type="ORF">F2P56_028121</name>
</gene>
<keyword evidence="1" id="KW-1133">Transmembrane helix</keyword>
<protein>
    <submittedName>
        <fullName evidence="2">Uncharacterized protein</fullName>
    </submittedName>
</protein>
<dbReference type="EMBL" id="LIHL02000012">
    <property type="protein sequence ID" value="KAF5453205.1"/>
    <property type="molecule type" value="Genomic_DNA"/>
</dbReference>
<accession>A0A833X930</accession>